<keyword evidence="2" id="KW-1185">Reference proteome</keyword>
<evidence type="ECO:0008006" key="3">
    <source>
        <dbReference type="Google" id="ProtNLM"/>
    </source>
</evidence>
<evidence type="ECO:0000313" key="1">
    <source>
        <dbReference type="EMBL" id="MBB5034138.1"/>
    </source>
</evidence>
<gene>
    <name evidence="1" type="ORF">HNQ65_003729</name>
</gene>
<sequence length="73" mass="8194">MIAETIPQLSSMRPQEKLELMAELWEDVLQHEAEIDDPPGVASILAERLANYHAGADSGKSWEQVRSLIQGRH</sequence>
<reference evidence="1 2" key="1">
    <citation type="submission" date="2020-08" db="EMBL/GenBank/DDBJ databases">
        <title>Genomic Encyclopedia of Type Strains, Phase IV (KMG-IV): sequencing the most valuable type-strain genomes for metagenomic binning, comparative biology and taxonomic classification.</title>
        <authorList>
            <person name="Goeker M."/>
        </authorList>
    </citation>
    <scope>NUCLEOTIDE SEQUENCE [LARGE SCALE GENOMIC DNA]</scope>
    <source>
        <strain evidence="1 2">DSM 12252</strain>
    </source>
</reference>
<protein>
    <recommendedName>
        <fullName evidence="3">Addiction module component</fullName>
    </recommendedName>
</protein>
<evidence type="ECO:0000313" key="2">
    <source>
        <dbReference type="Proteomes" id="UP000590740"/>
    </source>
</evidence>
<name>A0A7W7YDE9_9BACT</name>
<dbReference type="Proteomes" id="UP000590740">
    <property type="component" value="Unassembled WGS sequence"/>
</dbReference>
<dbReference type="RefSeq" id="WP_184341648.1">
    <property type="nucleotide sequence ID" value="NZ_JACHIG010000008.1"/>
</dbReference>
<dbReference type="AlphaFoldDB" id="A0A7W7YDE9"/>
<dbReference type="EMBL" id="JACHIG010000008">
    <property type="protein sequence ID" value="MBB5034138.1"/>
    <property type="molecule type" value="Genomic_DNA"/>
</dbReference>
<dbReference type="InterPro" id="IPR013406">
    <property type="entry name" value="CHP02574_addiction_mod"/>
</dbReference>
<organism evidence="1 2">
    <name type="scientific">Prosthecobacter vanneervenii</name>
    <dbReference type="NCBI Taxonomy" id="48466"/>
    <lineage>
        <taxon>Bacteria</taxon>
        <taxon>Pseudomonadati</taxon>
        <taxon>Verrucomicrobiota</taxon>
        <taxon>Verrucomicrobiia</taxon>
        <taxon>Verrucomicrobiales</taxon>
        <taxon>Verrucomicrobiaceae</taxon>
        <taxon>Prosthecobacter</taxon>
    </lineage>
</organism>
<proteinExistence type="predicted"/>
<comment type="caution">
    <text evidence="1">The sequence shown here is derived from an EMBL/GenBank/DDBJ whole genome shotgun (WGS) entry which is preliminary data.</text>
</comment>
<dbReference type="Pfam" id="PF09720">
    <property type="entry name" value="Unstab_antitox"/>
    <property type="match status" value="1"/>
</dbReference>
<accession>A0A7W7YDE9</accession>